<evidence type="ECO:0000313" key="2">
    <source>
        <dbReference type="EMBL" id="KAL3523814.1"/>
    </source>
</evidence>
<evidence type="ECO:0000259" key="1">
    <source>
        <dbReference type="Pfam" id="PF07727"/>
    </source>
</evidence>
<feature type="domain" description="Reverse transcriptase Ty1/copia-type" evidence="1">
    <location>
        <begin position="11"/>
        <end position="141"/>
    </location>
</feature>
<accession>A0ABD2ZWK7</accession>
<dbReference type="Proteomes" id="UP001630127">
    <property type="component" value="Unassembled WGS sequence"/>
</dbReference>
<reference evidence="2 3" key="1">
    <citation type="submission" date="2024-11" db="EMBL/GenBank/DDBJ databases">
        <title>A near-complete genome assembly of Cinchona calisaya.</title>
        <authorList>
            <person name="Lian D.C."/>
            <person name="Zhao X.W."/>
            <person name="Wei L."/>
        </authorList>
    </citation>
    <scope>NUCLEOTIDE SEQUENCE [LARGE SCALE GENOMIC DNA]</scope>
    <source>
        <tissue evidence="2">Nenye</tissue>
    </source>
</reference>
<protein>
    <recommendedName>
        <fullName evidence="1">Reverse transcriptase Ty1/copia-type domain-containing protein</fullName>
    </recommendedName>
</protein>
<gene>
    <name evidence="2" type="ORF">ACH5RR_016648</name>
</gene>
<name>A0ABD2ZWK7_9GENT</name>
<sequence length="177" mass="20361">MQLPLRYLCTDDKRVCRLRCSLYGLKEASPKWFAKFSTAILQFGFKQSKPDNFLFIYQLGTSFAAILVYVDDVIVATNDSSKLETLKSYLASWLPIKYLGSLKYFLDLEVARCSKEIVFSQRKCTLDILQETGTLASKPVKFAMEQHHYLALDKSSSLEDYGSYRRLIGRWCVPVHT</sequence>
<evidence type="ECO:0000313" key="3">
    <source>
        <dbReference type="Proteomes" id="UP001630127"/>
    </source>
</evidence>
<comment type="caution">
    <text evidence="2">The sequence shown here is derived from an EMBL/GenBank/DDBJ whole genome shotgun (WGS) entry which is preliminary data.</text>
</comment>
<organism evidence="2 3">
    <name type="scientific">Cinchona calisaya</name>
    <dbReference type="NCBI Taxonomy" id="153742"/>
    <lineage>
        <taxon>Eukaryota</taxon>
        <taxon>Viridiplantae</taxon>
        <taxon>Streptophyta</taxon>
        <taxon>Embryophyta</taxon>
        <taxon>Tracheophyta</taxon>
        <taxon>Spermatophyta</taxon>
        <taxon>Magnoliopsida</taxon>
        <taxon>eudicotyledons</taxon>
        <taxon>Gunneridae</taxon>
        <taxon>Pentapetalae</taxon>
        <taxon>asterids</taxon>
        <taxon>lamiids</taxon>
        <taxon>Gentianales</taxon>
        <taxon>Rubiaceae</taxon>
        <taxon>Cinchonoideae</taxon>
        <taxon>Cinchoneae</taxon>
        <taxon>Cinchona</taxon>
    </lineage>
</organism>
<dbReference type="EMBL" id="JBJUIK010000007">
    <property type="protein sequence ID" value="KAL3523814.1"/>
    <property type="molecule type" value="Genomic_DNA"/>
</dbReference>
<dbReference type="InterPro" id="IPR013103">
    <property type="entry name" value="RVT_2"/>
</dbReference>
<keyword evidence="3" id="KW-1185">Reference proteome</keyword>
<dbReference type="Pfam" id="PF07727">
    <property type="entry name" value="RVT_2"/>
    <property type="match status" value="1"/>
</dbReference>
<dbReference type="AlphaFoldDB" id="A0ABD2ZWK7"/>
<proteinExistence type="predicted"/>